<organism evidence="1 2">
    <name type="scientific">Cytobacillus praedii</name>
    <dbReference type="NCBI Taxonomy" id="1742358"/>
    <lineage>
        <taxon>Bacteria</taxon>
        <taxon>Bacillati</taxon>
        <taxon>Bacillota</taxon>
        <taxon>Bacilli</taxon>
        <taxon>Bacillales</taxon>
        <taxon>Bacillaceae</taxon>
        <taxon>Cytobacillus</taxon>
    </lineage>
</organism>
<name>A0A4R1AU28_9BACI</name>
<dbReference type="AlphaFoldDB" id="A0A4R1AU28"/>
<protein>
    <submittedName>
        <fullName evidence="1">Uncharacterized protein</fullName>
    </submittedName>
</protein>
<evidence type="ECO:0000313" key="1">
    <source>
        <dbReference type="EMBL" id="TCJ01494.1"/>
    </source>
</evidence>
<dbReference type="EMBL" id="SJTH01000060">
    <property type="protein sequence ID" value="TCJ01494.1"/>
    <property type="molecule type" value="Genomic_DNA"/>
</dbReference>
<evidence type="ECO:0000313" key="2">
    <source>
        <dbReference type="Proteomes" id="UP000293846"/>
    </source>
</evidence>
<proteinExistence type="predicted"/>
<dbReference type="RefSeq" id="WP_131238704.1">
    <property type="nucleotide sequence ID" value="NZ_SJTH01000060.1"/>
</dbReference>
<dbReference type="Proteomes" id="UP000293846">
    <property type="component" value="Unassembled WGS sequence"/>
</dbReference>
<sequence>MTTKTESKKKFSKTAFVDAAKDGKERLLLMMLLEDEKSYAKEEVTKILKDWKIKIVNDDGKKEVEA</sequence>
<reference evidence="1 2" key="1">
    <citation type="submission" date="2019-03" db="EMBL/GenBank/DDBJ databases">
        <authorList>
            <person name="Jensen L."/>
            <person name="Storgaard J."/>
            <person name="Sulaj E."/>
            <person name="Schramm A."/>
            <person name="Marshall I.P.G."/>
        </authorList>
    </citation>
    <scope>NUCLEOTIDE SEQUENCE [LARGE SCALE GENOMIC DNA]</scope>
    <source>
        <strain evidence="1 2">2017H2G3</strain>
    </source>
</reference>
<comment type="caution">
    <text evidence="1">The sequence shown here is derived from an EMBL/GenBank/DDBJ whole genome shotgun (WGS) entry which is preliminary data.</text>
</comment>
<gene>
    <name evidence="1" type="ORF">E0Y62_23755</name>
</gene>
<accession>A0A4R1AU28</accession>
<keyword evidence="2" id="KW-1185">Reference proteome</keyword>